<keyword evidence="1" id="KW-0597">Phosphoprotein</keyword>
<gene>
    <name evidence="4" type="ORF">ESA94_12645</name>
</gene>
<dbReference type="InterPro" id="IPR007492">
    <property type="entry name" value="LytTR_DNA-bd_dom"/>
</dbReference>
<dbReference type="GO" id="GO:0000156">
    <property type="term" value="F:phosphorelay response regulator activity"/>
    <property type="evidence" value="ECO:0007669"/>
    <property type="project" value="InterPro"/>
</dbReference>
<dbReference type="Gene3D" id="2.40.50.1020">
    <property type="entry name" value="LytTr DNA-binding domain"/>
    <property type="match status" value="1"/>
</dbReference>
<dbReference type="PROSITE" id="PS50930">
    <property type="entry name" value="HTH_LYTTR"/>
    <property type="match status" value="1"/>
</dbReference>
<reference evidence="4 5" key="1">
    <citation type="submission" date="2019-01" db="EMBL/GenBank/DDBJ databases">
        <title>Lacibacter sp. strain TTM-7.</title>
        <authorList>
            <person name="Chen W.-M."/>
        </authorList>
    </citation>
    <scope>NUCLEOTIDE SEQUENCE [LARGE SCALE GENOMIC DNA]</scope>
    <source>
        <strain evidence="4 5">TTM-7</strain>
    </source>
</reference>
<comment type="caution">
    <text evidence="4">The sequence shown here is derived from an EMBL/GenBank/DDBJ whole genome shotgun (WGS) entry which is preliminary data.</text>
</comment>
<feature type="modified residue" description="4-aspartylphosphate" evidence="1">
    <location>
        <position position="54"/>
    </location>
</feature>
<name>A0A4V1M7H5_9BACT</name>
<dbReference type="InterPro" id="IPR011006">
    <property type="entry name" value="CheY-like_superfamily"/>
</dbReference>
<sequence length="235" mass="27008">MLRCIAIDDEELALELLADNISKVPFLQLVAACNNPLEALRIMQQEQVDLVFIDIQMPGLNGLQFIQSSPQQCMFILITAYEKYALEGYNLNVVDYLLKPVELNRFIQACNKANELHQLKQKPKQESTQQSYFFVNVEYSLHKIEKADITWIESLKDYIKIHLKSSTKPVITRMSLKSVEEQLPAQQFVRIHKSFIVAVAAITSIRKSSVFIQDMELPISDNFREKLFAVIGRAE</sequence>
<evidence type="ECO:0000313" key="4">
    <source>
        <dbReference type="EMBL" id="RXK59892.1"/>
    </source>
</evidence>
<evidence type="ECO:0000256" key="1">
    <source>
        <dbReference type="PROSITE-ProRule" id="PRU00169"/>
    </source>
</evidence>
<dbReference type="Pfam" id="PF00072">
    <property type="entry name" value="Response_reg"/>
    <property type="match status" value="1"/>
</dbReference>
<dbReference type="SUPFAM" id="SSF52172">
    <property type="entry name" value="CheY-like"/>
    <property type="match status" value="1"/>
</dbReference>
<dbReference type="RefSeq" id="WP_129131266.1">
    <property type="nucleotide sequence ID" value="NZ_SDHW01000003.1"/>
</dbReference>
<feature type="domain" description="HTH LytTR-type" evidence="3">
    <location>
        <begin position="133"/>
        <end position="207"/>
    </location>
</feature>
<dbReference type="InterPro" id="IPR001789">
    <property type="entry name" value="Sig_transdc_resp-reg_receiver"/>
</dbReference>
<evidence type="ECO:0000313" key="5">
    <source>
        <dbReference type="Proteomes" id="UP000290204"/>
    </source>
</evidence>
<dbReference type="EMBL" id="SDHW01000003">
    <property type="protein sequence ID" value="RXK59892.1"/>
    <property type="molecule type" value="Genomic_DNA"/>
</dbReference>
<organism evidence="4 5">
    <name type="scientific">Lacibacter luteus</name>
    <dbReference type="NCBI Taxonomy" id="2508719"/>
    <lineage>
        <taxon>Bacteria</taxon>
        <taxon>Pseudomonadati</taxon>
        <taxon>Bacteroidota</taxon>
        <taxon>Chitinophagia</taxon>
        <taxon>Chitinophagales</taxon>
        <taxon>Chitinophagaceae</taxon>
        <taxon>Lacibacter</taxon>
    </lineage>
</organism>
<dbReference type="Pfam" id="PF04397">
    <property type="entry name" value="LytTR"/>
    <property type="match status" value="1"/>
</dbReference>
<dbReference type="PROSITE" id="PS50110">
    <property type="entry name" value="RESPONSE_REGULATORY"/>
    <property type="match status" value="1"/>
</dbReference>
<dbReference type="Proteomes" id="UP000290204">
    <property type="component" value="Unassembled WGS sequence"/>
</dbReference>
<dbReference type="Gene3D" id="3.40.50.2300">
    <property type="match status" value="1"/>
</dbReference>
<evidence type="ECO:0000259" key="2">
    <source>
        <dbReference type="PROSITE" id="PS50110"/>
    </source>
</evidence>
<dbReference type="PANTHER" id="PTHR37299">
    <property type="entry name" value="TRANSCRIPTIONAL REGULATOR-RELATED"/>
    <property type="match status" value="1"/>
</dbReference>
<evidence type="ECO:0000259" key="3">
    <source>
        <dbReference type="PROSITE" id="PS50930"/>
    </source>
</evidence>
<protein>
    <submittedName>
        <fullName evidence="4">Response regulator transcription factor</fullName>
    </submittedName>
</protein>
<keyword evidence="5" id="KW-1185">Reference proteome</keyword>
<dbReference type="GO" id="GO:0003677">
    <property type="term" value="F:DNA binding"/>
    <property type="evidence" value="ECO:0007669"/>
    <property type="project" value="InterPro"/>
</dbReference>
<dbReference type="PANTHER" id="PTHR37299:SF1">
    <property type="entry name" value="STAGE 0 SPORULATION PROTEIN A HOMOLOG"/>
    <property type="match status" value="1"/>
</dbReference>
<dbReference type="SMART" id="SM00448">
    <property type="entry name" value="REC"/>
    <property type="match status" value="1"/>
</dbReference>
<accession>A0A4V1M7H5</accession>
<dbReference type="OrthoDB" id="9787344at2"/>
<dbReference type="AlphaFoldDB" id="A0A4V1M7H5"/>
<dbReference type="InterPro" id="IPR046947">
    <property type="entry name" value="LytR-like"/>
</dbReference>
<feature type="domain" description="Response regulatory" evidence="2">
    <location>
        <begin position="3"/>
        <end position="114"/>
    </location>
</feature>
<dbReference type="SMART" id="SM00850">
    <property type="entry name" value="LytTR"/>
    <property type="match status" value="1"/>
</dbReference>
<proteinExistence type="predicted"/>